<name>A0ABS9GZW8_9BACL</name>
<reference evidence="1 2" key="1">
    <citation type="submission" date="2022-01" db="EMBL/GenBank/DDBJ databases">
        <title>Alkalihalobacillus sp. EGI L200015, a novel bacterium isolated from a salt lake sediment.</title>
        <authorList>
            <person name="Gao L."/>
            <person name="Fang B.-Z."/>
            <person name="Li W.-J."/>
        </authorList>
    </citation>
    <scope>NUCLEOTIDE SEQUENCE [LARGE SCALE GENOMIC DNA]</scope>
    <source>
        <strain evidence="1 2">KCTC 12718</strain>
    </source>
</reference>
<organism evidence="1 2">
    <name type="scientific">Pseudalkalibacillus berkeleyi</name>
    <dbReference type="NCBI Taxonomy" id="1069813"/>
    <lineage>
        <taxon>Bacteria</taxon>
        <taxon>Bacillati</taxon>
        <taxon>Bacillota</taxon>
        <taxon>Bacilli</taxon>
        <taxon>Bacillales</taxon>
        <taxon>Fictibacillaceae</taxon>
        <taxon>Pseudalkalibacillus</taxon>
    </lineage>
</organism>
<proteinExistence type="predicted"/>
<evidence type="ECO:0000313" key="1">
    <source>
        <dbReference type="EMBL" id="MCF6137371.1"/>
    </source>
</evidence>
<gene>
    <name evidence="1" type="ORF">L2716_06485</name>
</gene>
<sequence length="77" mass="8076">MNVYVNQTISIQTIRIDGLSNSSVLQIGTSGVIKPVSYLGNTGEFVGPAPAIENPFGSIVETSFEGPLVPLSGPRKD</sequence>
<dbReference type="Pfam" id="PF10803">
    <property type="entry name" value="GerPB"/>
    <property type="match status" value="1"/>
</dbReference>
<dbReference type="Proteomes" id="UP001649381">
    <property type="component" value="Unassembled WGS sequence"/>
</dbReference>
<accession>A0ABS9GZW8</accession>
<dbReference type="RefSeq" id="WP_236332905.1">
    <property type="nucleotide sequence ID" value="NZ_JAKIJS010000001.1"/>
</dbReference>
<protein>
    <submittedName>
        <fullName evidence="1">Spore germination protein GerPB</fullName>
    </submittedName>
</protein>
<dbReference type="InterPro" id="IPR024255">
    <property type="entry name" value="GerPB"/>
</dbReference>
<dbReference type="EMBL" id="JAKIJS010000001">
    <property type="protein sequence ID" value="MCF6137371.1"/>
    <property type="molecule type" value="Genomic_DNA"/>
</dbReference>
<evidence type="ECO:0000313" key="2">
    <source>
        <dbReference type="Proteomes" id="UP001649381"/>
    </source>
</evidence>
<keyword evidence="2" id="KW-1185">Reference proteome</keyword>
<comment type="caution">
    <text evidence="1">The sequence shown here is derived from an EMBL/GenBank/DDBJ whole genome shotgun (WGS) entry which is preliminary data.</text>
</comment>